<evidence type="ECO:0000256" key="2">
    <source>
        <dbReference type="ARBA" id="ARBA00005695"/>
    </source>
</evidence>
<reference evidence="7" key="2">
    <citation type="submission" date="2023-01" db="EMBL/GenBank/DDBJ databases">
        <title>Draft genome sequence of Devosia yakushimensis strain NBRC 103855.</title>
        <authorList>
            <person name="Sun Q."/>
            <person name="Mori K."/>
        </authorList>
    </citation>
    <scope>NUCLEOTIDE SEQUENCE</scope>
    <source>
        <strain evidence="7">NBRC 103855</strain>
    </source>
</reference>
<keyword evidence="8" id="KW-1185">Reference proteome</keyword>
<comment type="subcellular location">
    <subcellularLocation>
        <location evidence="1">Periplasm</location>
    </subcellularLocation>
</comment>
<keyword evidence="4 5" id="KW-0732">Signal</keyword>
<evidence type="ECO:0000313" key="7">
    <source>
        <dbReference type="EMBL" id="GLQ08168.1"/>
    </source>
</evidence>
<feature type="chain" id="PRO_5045237795" evidence="5">
    <location>
        <begin position="19"/>
        <end position="532"/>
    </location>
</feature>
<evidence type="ECO:0000256" key="1">
    <source>
        <dbReference type="ARBA" id="ARBA00004418"/>
    </source>
</evidence>
<evidence type="ECO:0000259" key="6">
    <source>
        <dbReference type="Pfam" id="PF00496"/>
    </source>
</evidence>
<dbReference type="EMBL" id="BSNG01000001">
    <property type="protein sequence ID" value="GLQ08168.1"/>
    <property type="molecule type" value="Genomic_DNA"/>
</dbReference>
<dbReference type="RefSeq" id="WP_284386888.1">
    <property type="nucleotide sequence ID" value="NZ_BSNG01000001.1"/>
</dbReference>
<feature type="domain" description="Solute-binding protein family 5" evidence="6">
    <location>
        <begin position="66"/>
        <end position="430"/>
    </location>
</feature>
<proteinExistence type="inferred from homology"/>
<dbReference type="InterPro" id="IPR039424">
    <property type="entry name" value="SBP_5"/>
</dbReference>
<dbReference type="Gene3D" id="3.90.76.10">
    <property type="entry name" value="Dipeptide-binding Protein, Domain 1"/>
    <property type="match status" value="1"/>
</dbReference>
<protein>
    <submittedName>
        <fullName evidence="7">Transporter</fullName>
    </submittedName>
</protein>
<evidence type="ECO:0000256" key="4">
    <source>
        <dbReference type="ARBA" id="ARBA00022729"/>
    </source>
</evidence>
<dbReference type="PANTHER" id="PTHR30290:SF9">
    <property type="entry name" value="OLIGOPEPTIDE-BINDING PROTEIN APPA"/>
    <property type="match status" value="1"/>
</dbReference>
<evidence type="ECO:0000313" key="8">
    <source>
        <dbReference type="Proteomes" id="UP001161406"/>
    </source>
</evidence>
<dbReference type="InterPro" id="IPR030678">
    <property type="entry name" value="Peptide/Ni-bd"/>
</dbReference>
<feature type="signal peptide" evidence="5">
    <location>
        <begin position="1"/>
        <end position="18"/>
    </location>
</feature>
<accession>A0ABQ5U8C1</accession>
<dbReference type="Proteomes" id="UP001161406">
    <property type="component" value="Unassembled WGS sequence"/>
</dbReference>
<gene>
    <name evidence="7" type="ORF">GCM10007913_01000</name>
</gene>
<organism evidence="7 8">
    <name type="scientific">Devosia yakushimensis</name>
    <dbReference type="NCBI Taxonomy" id="470028"/>
    <lineage>
        <taxon>Bacteria</taxon>
        <taxon>Pseudomonadati</taxon>
        <taxon>Pseudomonadota</taxon>
        <taxon>Alphaproteobacteria</taxon>
        <taxon>Hyphomicrobiales</taxon>
        <taxon>Devosiaceae</taxon>
        <taxon>Devosia</taxon>
    </lineage>
</organism>
<dbReference type="Gene3D" id="3.10.105.10">
    <property type="entry name" value="Dipeptide-binding Protein, Domain 3"/>
    <property type="match status" value="1"/>
</dbReference>
<name>A0ABQ5U8C1_9HYPH</name>
<dbReference type="PANTHER" id="PTHR30290">
    <property type="entry name" value="PERIPLASMIC BINDING COMPONENT OF ABC TRANSPORTER"/>
    <property type="match status" value="1"/>
</dbReference>
<comment type="caution">
    <text evidence="7">The sequence shown here is derived from an EMBL/GenBank/DDBJ whole genome shotgun (WGS) entry which is preliminary data.</text>
</comment>
<dbReference type="InterPro" id="IPR000914">
    <property type="entry name" value="SBP_5_dom"/>
</dbReference>
<dbReference type="Gene3D" id="3.40.190.10">
    <property type="entry name" value="Periplasmic binding protein-like II"/>
    <property type="match status" value="1"/>
</dbReference>
<evidence type="ECO:0000256" key="3">
    <source>
        <dbReference type="ARBA" id="ARBA00022448"/>
    </source>
</evidence>
<reference evidence="7" key="1">
    <citation type="journal article" date="2014" name="Int. J. Syst. Evol. Microbiol.">
        <title>Complete genome of a new Firmicutes species belonging to the dominant human colonic microbiota ('Ruminococcus bicirculans') reveals two chromosomes and a selective capacity to utilize plant glucans.</title>
        <authorList>
            <consortium name="NISC Comparative Sequencing Program"/>
            <person name="Wegmann U."/>
            <person name="Louis P."/>
            <person name="Goesmann A."/>
            <person name="Henrissat B."/>
            <person name="Duncan S.H."/>
            <person name="Flint H.J."/>
        </authorList>
    </citation>
    <scope>NUCLEOTIDE SEQUENCE</scope>
    <source>
        <strain evidence="7">NBRC 103855</strain>
    </source>
</reference>
<dbReference type="Pfam" id="PF00496">
    <property type="entry name" value="SBP_bac_5"/>
    <property type="match status" value="1"/>
</dbReference>
<comment type="similarity">
    <text evidence="2">Belongs to the bacterial solute-binding protein 5 family.</text>
</comment>
<dbReference type="SUPFAM" id="SSF53850">
    <property type="entry name" value="Periplasmic binding protein-like II"/>
    <property type="match status" value="1"/>
</dbReference>
<sequence>MGKSIATALLLASCSLFAAGAANAETLRLAYGTAPVSADPYPYSDTQTGSLSEHVFEMLVGLDDAPLLAKDWAWESDKAIVFNLRDGVNFSNGAPFTARDVVYSMCRMMYRVDGKANVVTSALGPVTNVVAVDDHKARFETTAPYPIITQKLKFLKILSAEAAGIEGDIAFDQDGDCGISASYPSQADFDAGSAAIGTGPYIYESFQATGDANLVRNENYWGEKPEWDRVEIRSVPNNGARIAGLLAGDYDIIERPSAEDLQVIERDPNFAYSTVPGLQTIFLVLDTNAEGAAGVTAADGSAPLADVRVRQALSMAIDRKAITERLFAGNATPANQFAPSYMPGAPEMPELITDLDQAKALLAEAGYADGFEIELNVPADRYTNGQLVAQAITQYWTRLGVKVTLRTEPWSVFQTRRTEGQMGVFMYGWGHPQGAAQLISGAFAQRNDDLGLGAANFSSYDNPDFEAAMQAWAVEVDPARSEELIAKAMAQSVADLPGIPLYYNHELWAHRAGIEISGGAEGRTVATMAHSR</sequence>
<dbReference type="PIRSF" id="PIRSF002741">
    <property type="entry name" value="MppA"/>
    <property type="match status" value="1"/>
</dbReference>
<evidence type="ECO:0000256" key="5">
    <source>
        <dbReference type="SAM" id="SignalP"/>
    </source>
</evidence>
<keyword evidence="3" id="KW-0813">Transport</keyword>